<proteinExistence type="predicted"/>
<name>A0AAE1AZT8_9GAST</name>
<evidence type="ECO:0000313" key="2">
    <source>
        <dbReference type="Proteomes" id="UP001283361"/>
    </source>
</evidence>
<organism evidence="1 2">
    <name type="scientific">Elysia crispata</name>
    <name type="common">lettuce slug</name>
    <dbReference type="NCBI Taxonomy" id="231223"/>
    <lineage>
        <taxon>Eukaryota</taxon>
        <taxon>Metazoa</taxon>
        <taxon>Spiralia</taxon>
        <taxon>Lophotrochozoa</taxon>
        <taxon>Mollusca</taxon>
        <taxon>Gastropoda</taxon>
        <taxon>Heterobranchia</taxon>
        <taxon>Euthyneura</taxon>
        <taxon>Panpulmonata</taxon>
        <taxon>Sacoglossa</taxon>
        <taxon>Placobranchoidea</taxon>
        <taxon>Plakobranchidae</taxon>
        <taxon>Elysia</taxon>
    </lineage>
</organism>
<evidence type="ECO:0000313" key="1">
    <source>
        <dbReference type="EMBL" id="KAK3796296.1"/>
    </source>
</evidence>
<comment type="caution">
    <text evidence="1">The sequence shown here is derived from an EMBL/GenBank/DDBJ whole genome shotgun (WGS) entry which is preliminary data.</text>
</comment>
<gene>
    <name evidence="1" type="ORF">RRG08_005940</name>
</gene>
<dbReference type="Proteomes" id="UP001283361">
    <property type="component" value="Unassembled WGS sequence"/>
</dbReference>
<keyword evidence="2" id="KW-1185">Reference proteome</keyword>
<dbReference type="AlphaFoldDB" id="A0AAE1AZT8"/>
<dbReference type="EMBL" id="JAWDGP010000897">
    <property type="protein sequence ID" value="KAK3796296.1"/>
    <property type="molecule type" value="Genomic_DNA"/>
</dbReference>
<reference evidence="1" key="1">
    <citation type="journal article" date="2023" name="G3 (Bethesda)">
        <title>A reference genome for the long-term kleptoplast-retaining sea slug Elysia crispata morphotype clarki.</title>
        <authorList>
            <person name="Eastman K.E."/>
            <person name="Pendleton A.L."/>
            <person name="Shaikh M.A."/>
            <person name="Suttiyut T."/>
            <person name="Ogas R."/>
            <person name="Tomko P."/>
            <person name="Gavelis G."/>
            <person name="Widhalm J.R."/>
            <person name="Wisecaver J.H."/>
        </authorList>
    </citation>
    <scope>NUCLEOTIDE SEQUENCE</scope>
    <source>
        <strain evidence="1">ECLA1</strain>
    </source>
</reference>
<protein>
    <submittedName>
        <fullName evidence="1">Uncharacterized protein</fullName>
    </submittedName>
</protein>
<sequence length="203" mass="22343">MFMYTVLSYPGARAGVAASYDRLVHWSKGHLTCLKSRDGKWTKWTISGRLITVTSGASSESATSDNSLSEYNHQQRVGVVVPFISAKLWSDCGWLCGGPARAWLKLLRSEQTDQRRPVPQMYRLVLDGESRAPCFESPPSGWGGRPASLGCVVIFLTTTTTTTTTATTTTSTSARSGPSVVTMISFHESEAWMWEIYTPHCHT</sequence>
<accession>A0AAE1AZT8</accession>